<dbReference type="Proteomes" id="UP000002875">
    <property type="component" value="Plasmid pEMTOL01"/>
</dbReference>
<sequence length="80" mass="8404">MKIIKSNFQILSKIDMKKIRGGKLGSATAMCANGTTITCEGDDCYSADYNHPNWGVAGSCGCHTEDGTIAGVSDVKQCGQ</sequence>
<protein>
    <recommendedName>
        <fullName evidence="3">Natural product</fullName>
    </recommendedName>
</protein>
<evidence type="ECO:0000313" key="2">
    <source>
        <dbReference type="Proteomes" id="UP000002875"/>
    </source>
</evidence>
<keyword evidence="1" id="KW-0614">Plasmid</keyword>
<evidence type="ECO:0000313" key="1">
    <source>
        <dbReference type="EMBL" id="AFK05508.1"/>
    </source>
</evidence>
<proteinExistence type="predicted"/>
<organism evidence="1 2">
    <name type="scientific">Emticicia oligotrophica (strain DSM 17448 / CIP 109782 / MTCC 6937 / GPTSA100-15)</name>
    <dbReference type="NCBI Taxonomy" id="929562"/>
    <lineage>
        <taxon>Bacteria</taxon>
        <taxon>Pseudomonadati</taxon>
        <taxon>Bacteroidota</taxon>
        <taxon>Cytophagia</taxon>
        <taxon>Cytophagales</taxon>
        <taxon>Leadbetterellaceae</taxon>
        <taxon>Emticicia</taxon>
    </lineage>
</organism>
<gene>
    <name evidence="1" type="ordered locus">Emtol_0238</name>
</gene>
<name>A0ABM5N7S1_EMTOG</name>
<geneLocation type="plasmid" evidence="1 2">
    <name>pEMTOL01</name>
</geneLocation>
<evidence type="ECO:0008006" key="3">
    <source>
        <dbReference type="Google" id="ProtNLM"/>
    </source>
</evidence>
<accession>A0ABM5N7S1</accession>
<keyword evidence="2" id="KW-1185">Reference proteome</keyword>
<reference evidence="1 2" key="1">
    <citation type="submission" date="2011-07" db="EMBL/GenBank/DDBJ databases">
        <title>The complete genome of plasmid 1 of Emticicia oligotrophica DSM 17448.</title>
        <authorList>
            <consortium name="US DOE Joint Genome Institute (JGI-PGF)"/>
            <person name="Lucas S."/>
            <person name="Han J."/>
            <person name="Lapidus A."/>
            <person name="Bruce D."/>
            <person name="Goodwin L."/>
            <person name="Pitluck S."/>
            <person name="Peters L."/>
            <person name="Kyrpides N."/>
            <person name="Mavromatis K."/>
            <person name="Ivanova N."/>
            <person name="Ovchinnikova G."/>
            <person name="Teshima H."/>
            <person name="Detter J.C."/>
            <person name="Tapia R."/>
            <person name="Han C."/>
            <person name="Land M."/>
            <person name="Hauser L."/>
            <person name="Markowitz V."/>
            <person name="Cheng J.-F."/>
            <person name="Hugenholtz P."/>
            <person name="Woyke T."/>
            <person name="Wu D."/>
            <person name="Tindall B."/>
            <person name="Pomrenke H."/>
            <person name="Brambilla E."/>
            <person name="Klenk H.-P."/>
            <person name="Eisen J.A."/>
        </authorList>
    </citation>
    <scope>NUCLEOTIDE SEQUENCE [LARGE SCALE GENOMIC DNA]</scope>
    <source>
        <strain evidence="2">DSM 17448 / GPTSA100-15</strain>
        <plasmid evidence="1 2">pEMTOL01</plasmid>
    </source>
</reference>
<dbReference type="EMBL" id="CP002962">
    <property type="protein sequence ID" value="AFK05508.1"/>
    <property type="molecule type" value="Genomic_DNA"/>
</dbReference>